<dbReference type="Gene3D" id="1.20.1070.10">
    <property type="entry name" value="Rhodopsin 7-helix transmembrane proteins"/>
    <property type="match status" value="2"/>
</dbReference>
<feature type="transmembrane region" description="Helical" evidence="11">
    <location>
        <begin position="134"/>
        <end position="159"/>
    </location>
</feature>
<dbReference type="InterPro" id="IPR017452">
    <property type="entry name" value="GPCR_Rhodpsn_7TM"/>
</dbReference>
<dbReference type="PANTHER" id="PTHR24241:SF76">
    <property type="entry name" value="NEUROPEPTIDE SIFAMIDE RECEPTOR"/>
    <property type="match status" value="1"/>
</dbReference>
<dbReference type="GO" id="GO:0005886">
    <property type="term" value="C:plasma membrane"/>
    <property type="evidence" value="ECO:0007669"/>
    <property type="project" value="UniProtKB-SubCell"/>
</dbReference>
<protein>
    <recommendedName>
        <fullName evidence="12">G-protein coupled receptors family 1 profile domain-containing protein</fullName>
    </recommendedName>
</protein>
<organism evidence="13 14">
    <name type="scientific">Hermetia illucens</name>
    <name type="common">Black soldier fly</name>
    <dbReference type="NCBI Taxonomy" id="343691"/>
    <lineage>
        <taxon>Eukaryota</taxon>
        <taxon>Metazoa</taxon>
        <taxon>Ecdysozoa</taxon>
        <taxon>Arthropoda</taxon>
        <taxon>Hexapoda</taxon>
        <taxon>Insecta</taxon>
        <taxon>Pterygota</taxon>
        <taxon>Neoptera</taxon>
        <taxon>Endopterygota</taxon>
        <taxon>Diptera</taxon>
        <taxon>Brachycera</taxon>
        <taxon>Stratiomyomorpha</taxon>
        <taxon>Stratiomyidae</taxon>
        <taxon>Hermetiinae</taxon>
        <taxon>Hermetia</taxon>
    </lineage>
</organism>
<dbReference type="PRINTS" id="PR01012">
    <property type="entry name" value="NRPEPTIDEYR"/>
</dbReference>
<dbReference type="SUPFAM" id="SSF81321">
    <property type="entry name" value="Family A G protein-coupled receptor-like"/>
    <property type="match status" value="2"/>
</dbReference>
<proteinExistence type="inferred from homology"/>
<dbReference type="InterPro" id="IPR000611">
    <property type="entry name" value="NPY_rcpt"/>
</dbReference>
<dbReference type="PANTHER" id="PTHR24241">
    <property type="entry name" value="NEUROPEPTIDE RECEPTOR-RELATED G-PROTEIN COUPLED RECEPTOR"/>
    <property type="match status" value="1"/>
</dbReference>
<accession>A0A7R8Z095</accession>
<evidence type="ECO:0000256" key="3">
    <source>
        <dbReference type="ARBA" id="ARBA00022475"/>
    </source>
</evidence>
<evidence type="ECO:0000256" key="7">
    <source>
        <dbReference type="ARBA" id="ARBA00023136"/>
    </source>
</evidence>
<evidence type="ECO:0000256" key="5">
    <source>
        <dbReference type="ARBA" id="ARBA00022989"/>
    </source>
</evidence>
<sequence length="509" mass="59300">MRSLTNQFIANLAVADLLVNILCLPFTLVANLYPAWILGVFFCKTVSYLQGVSVSASVNTLMAISIERCAAISFPLSGTMSNKQYRISVTIIWFVALTINLPWLFVFTLEPIGITGSKAMVCIELWPSQQSENIFFIIANLIICYLGPLVVISICYIIIWRNVANRSIPGERLFGRRKNDAIHKSRVKVVKMVFVVIITFALSWLPLYTIFFIVKFYEDVLYYEYFQSAIYLLLPIAQWLGAANSCINPILYAFMNRKFRIGFKNVLKRPFFSRTSFENEIRDVNLKQYRTESLYNRRPIVCIELWPSQQSENIFFIIANLIICYLGPLVVISICYIIIWRNVANRSIPGERLFGRRKNDAIHKSRVKVVKMVFVVIITFALSWLPLYTIFFIVKFYEDVLYYEYFQSAIYLLLPIAQWLGAANSCINPILYAFMNRKFRIGFKNVLKRPFFSRTSFENEIRDVNLKQYRTESLYNRRPIVRTDSSRMSSHYNNNVSLTMRPVTERIKL</sequence>
<reference evidence="13 14" key="1">
    <citation type="submission" date="2020-11" db="EMBL/GenBank/DDBJ databases">
        <authorList>
            <person name="Wallbank WR R."/>
            <person name="Pardo Diaz C."/>
            <person name="Kozak K."/>
            <person name="Martin S."/>
            <person name="Jiggins C."/>
            <person name="Moest M."/>
            <person name="Warren A I."/>
            <person name="Generalovic N T."/>
            <person name="Byers J.R.P. K."/>
            <person name="Montejo-Kovacevich G."/>
            <person name="Yen C E."/>
        </authorList>
    </citation>
    <scope>NUCLEOTIDE SEQUENCE [LARGE SCALE GENOMIC DNA]</scope>
</reference>
<feature type="transmembrane region" description="Helical" evidence="11">
    <location>
        <begin position="192"/>
        <end position="214"/>
    </location>
</feature>
<dbReference type="GO" id="GO:0004983">
    <property type="term" value="F:neuropeptide Y receptor activity"/>
    <property type="evidence" value="ECO:0007669"/>
    <property type="project" value="InterPro"/>
</dbReference>
<dbReference type="GO" id="GO:0032870">
    <property type="term" value="P:cellular response to hormone stimulus"/>
    <property type="evidence" value="ECO:0007669"/>
    <property type="project" value="TreeGrafter"/>
</dbReference>
<feature type="domain" description="G-protein coupled receptors family 1 profile" evidence="12">
    <location>
        <begin position="1"/>
        <end position="252"/>
    </location>
</feature>
<dbReference type="InterPro" id="IPR000276">
    <property type="entry name" value="GPCR_Rhodpsn"/>
</dbReference>
<evidence type="ECO:0000256" key="9">
    <source>
        <dbReference type="ARBA" id="ARBA00023224"/>
    </source>
</evidence>
<evidence type="ECO:0000256" key="4">
    <source>
        <dbReference type="ARBA" id="ARBA00022692"/>
    </source>
</evidence>
<feature type="transmembrane region" description="Helical" evidence="11">
    <location>
        <begin position="314"/>
        <end position="339"/>
    </location>
</feature>
<comment type="subcellular location">
    <subcellularLocation>
        <location evidence="1">Cell membrane</location>
        <topology evidence="1">Multi-pass membrane protein</topology>
    </subcellularLocation>
</comment>
<feature type="transmembrane region" description="Helical" evidence="11">
    <location>
        <begin position="87"/>
        <end position="106"/>
    </location>
</feature>
<evidence type="ECO:0000313" key="14">
    <source>
        <dbReference type="Proteomes" id="UP000594454"/>
    </source>
</evidence>
<evidence type="ECO:0000256" key="11">
    <source>
        <dbReference type="SAM" id="Phobius"/>
    </source>
</evidence>
<evidence type="ECO:0000259" key="12">
    <source>
        <dbReference type="PROSITE" id="PS50262"/>
    </source>
</evidence>
<keyword evidence="14" id="KW-1185">Reference proteome</keyword>
<keyword evidence="9 10" id="KW-0807">Transducer</keyword>
<dbReference type="PROSITE" id="PS00237">
    <property type="entry name" value="G_PROTEIN_RECEP_F1_1"/>
    <property type="match status" value="1"/>
</dbReference>
<keyword evidence="5 11" id="KW-1133">Transmembrane helix</keyword>
<evidence type="ECO:0000256" key="2">
    <source>
        <dbReference type="ARBA" id="ARBA00010663"/>
    </source>
</evidence>
<feature type="domain" description="G-protein coupled receptors family 1 profile" evidence="12">
    <location>
        <begin position="302"/>
        <end position="432"/>
    </location>
</feature>
<evidence type="ECO:0000256" key="8">
    <source>
        <dbReference type="ARBA" id="ARBA00023170"/>
    </source>
</evidence>
<feature type="transmembrane region" description="Helical" evidence="11">
    <location>
        <begin position="409"/>
        <end position="434"/>
    </location>
</feature>
<evidence type="ECO:0000256" key="10">
    <source>
        <dbReference type="RuleBase" id="RU000688"/>
    </source>
</evidence>
<dbReference type="PRINTS" id="PR00237">
    <property type="entry name" value="GPCRRHODOPSN"/>
</dbReference>
<dbReference type="Pfam" id="PF00001">
    <property type="entry name" value="7tm_1"/>
    <property type="match status" value="2"/>
</dbReference>
<dbReference type="CDD" id="cd14993">
    <property type="entry name" value="7tmA_CCKR-like"/>
    <property type="match status" value="1"/>
</dbReference>
<keyword evidence="4 10" id="KW-0812">Transmembrane</keyword>
<dbReference type="EMBL" id="LR899014">
    <property type="protein sequence ID" value="CAD7092149.1"/>
    <property type="molecule type" value="Genomic_DNA"/>
</dbReference>
<keyword evidence="7 11" id="KW-0472">Membrane</keyword>
<feature type="transmembrane region" description="Helical" evidence="11">
    <location>
        <begin position="12"/>
        <end position="36"/>
    </location>
</feature>
<dbReference type="OrthoDB" id="5975505at2759"/>
<keyword evidence="6 10" id="KW-0297">G-protein coupled receptor</keyword>
<dbReference type="PROSITE" id="PS50262">
    <property type="entry name" value="G_PROTEIN_RECEP_F1_2"/>
    <property type="match status" value="2"/>
</dbReference>
<keyword evidence="3" id="KW-1003">Cell membrane</keyword>
<name>A0A7R8Z095_HERIL</name>
<evidence type="ECO:0000256" key="6">
    <source>
        <dbReference type="ARBA" id="ARBA00023040"/>
    </source>
</evidence>
<evidence type="ECO:0000256" key="1">
    <source>
        <dbReference type="ARBA" id="ARBA00004651"/>
    </source>
</evidence>
<dbReference type="GO" id="GO:0042277">
    <property type="term" value="F:peptide binding"/>
    <property type="evidence" value="ECO:0007669"/>
    <property type="project" value="TreeGrafter"/>
</dbReference>
<evidence type="ECO:0000313" key="13">
    <source>
        <dbReference type="EMBL" id="CAD7092149.1"/>
    </source>
</evidence>
<gene>
    <name evidence="13" type="ORF">HERILL_LOCUS14534</name>
</gene>
<dbReference type="AlphaFoldDB" id="A0A7R8Z095"/>
<comment type="similarity">
    <text evidence="2 10">Belongs to the G-protein coupled receptor 1 family.</text>
</comment>
<dbReference type="InParanoid" id="A0A7R8Z095"/>
<keyword evidence="8 10" id="KW-0675">Receptor</keyword>
<dbReference type="Proteomes" id="UP000594454">
    <property type="component" value="Chromosome 6"/>
</dbReference>
<feature type="transmembrane region" description="Helical" evidence="11">
    <location>
        <begin position="373"/>
        <end position="397"/>
    </location>
</feature>